<protein>
    <submittedName>
        <fullName evidence="3">Na(+)/H(+) antiporter subunit G</fullName>
    </submittedName>
</protein>
<proteinExistence type="predicted"/>
<sequence length="114" mass="12245">MIAELVSITLILIGLLFFLGAVVGLLRFPDFYTRMHAAGKGDTLSTLLILLGFLVHYLQDFSLPRLLVGAKILAICGFIAITSPTSTHALMRAGYDDGVKPWGKGDPGKGSRDP</sequence>
<dbReference type="PANTHER" id="PTHR34703">
    <property type="entry name" value="ANTIPORTER SUBUNIT MNHG2-RELATED"/>
    <property type="match status" value="1"/>
</dbReference>
<dbReference type="AlphaFoldDB" id="A0A2Z4AGY8"/>
<dbReference type="Pfam" id="PF03334">
    <property type="entry name" value="PhaG_MnhG_YufB"/>
    <property type="match status" value="1"/>
</dbReference>
<accession>A0A2Z4AGY8</accession>
<organism evidence="3 4">
    <name type="scientific">Candidatus Moanibacter tarae</name>
    <dbReference type="NCBI Taxonomy" id="2200854"/>
    <lineage>
        <taxon>Bacteria</taxon>
        <taxon>Pseudomonadati</taxon>
        <taxon>Verrucomicrobiota</taxon>
        <taxon>Opitutia</taxon>
        <taxon>Puniceicoccales</taxon>
        <taxon>Puniceicoccales incertae sedis</taxon>
        <taxon>Candidatus Moanibacter</taxon>
    </lineage>
</organism>
<keyword evidence="2" id="KW-0812">Transmembrane</keyword>
<keyword evidence="2" id="KW-1133">Transmembrane helix</keyword>
<dbReference type="PANTHER" id="PTHR34703:SF1">
    <property type="entry name" value="ANTIPORTER SUBUNIT MNHG2-RELATED"/>
    <property type="match status" value="1"/>
</dbReference>
<dbReference type="NCBIfam" id="TIGR01300">
    <property type="entry name" value="CPA3_mnhG_phaG"/>
    <property type="match status" value="1"/>
</dbReference>
<gene>
    <name evidence="3" type="primary">mrpG</name>
    <name evidence="3" type="ORF">DF168_01615</name>
</gene>
<dbReference type="InterPro" id="IPR005133">
    <property type="entry name" value="PhaG_MnhG_YufB"/>
</dbReference>
<evidence type="ECO:0000313" key="4">
    <source>
        <dbReference type="Proteomes" id="UP000247465"/>
    </source>
</evidence>
<evidence type="ECO:0000313" key="3">
    <source>
        <dbReference type="EMBL" id="AWT60406.1"/>
    </source>
</evidence>
<dbReference type="GO" id="GO:0015385">
    <property type="term" value="F:sodium:proton antiporter activity"/>
    <property type="evidence" value="ECO:0007669"/>
    <property type="project" value="TreeGrafter"/>
</dbReference>
<feature type="transmembrane region" description="Helical" evidence="2">
    <location>
        <begin position="63"/>
        <end position="82"/>
    </location>
</feature>
<dbReference type="KEGG" id="mtar:DF168_01615"/>
<evidence type="ECO:0000256" key="2">
    <source>
        <dbReference type="SAM" id="Phobius"/>
    </source>
</evidence>
<feature type="transmembrane region" description="Helical" evidence="2">
    <location>
        <begin position="6"/>
        <end position="26"/>
    </location>
</feature>
<dbReference type="EMBL" id="CP029803">
    <property type="protein sequence ID" value="AWT60406.1"/>
    <property type="molecule type" value="Genomic_DNA"/>
</dbReference>
<feature type="region of interest" description="Disordered" evidence="1">
    <location>
        <begin position="95"/>
        <end position="114"/>
    </location>
</feature>
<reference evidence="3 4" key="1">
    <citation type="submission" date="2018-06" db="EMBL/GenBank/DDBJ databases">
        <title>Draft Genome Sequence of a Novel Marine Bacterium Related to the Verrucomicrobia.</title>
        <authorList>
            <person name="Vosseberg J."/>
            <person name="Martijn J."/>
            <person name="Ettema T.J.G."/>
        </authorList>
    </citation>
    <scope>NUCLEOTIDE SEQUENCE [LARGE SCALE GENOMIC DNA]</scope>
    <source>
        <strain evidence="3">TARA_B100001123</strain>
    </source>
</reference>
<name>A0A2Z4AGY8_9BACT</name>
<dbReference type="Proteomes" id="UP000247465">
    <property type="component" value="Chromosome"/>
</dbReference>
<keyword evidence="2" id="KW-0472">Membrane</keyword>
<evidence type="ECO:0000256" key="1">
    <source>
        <dbReference type="SAM" id="MobiDB-lite"/>
    </source>
</evidence>